<dbReference type="KEGG" id="shc:Shell_0452"/>
<evidence type="ECO:0000256" key="3">
    <source>
        <dbReference type="ARBA" id="ARBA00022741"/>
    </source>
</evidence>
<accession>D7DBN6</accession>
<dbReference type="PANTHER" id="PTHR42711">
    <property type="entry name" value="ABC TRANSPORTER ATP-BINDING PROTEIN"/>
    <property type="match status" value="1"/>
</dbReference>
<dbReference type="InterPro" id="IPR003593">
    <property type="entry name" value="AAA+_ATPase"/>
</dbReference>
<dbReference type="InterPro" id="IPR003439">
    <property type="entry name" value="ABC_transporter-like_ATP-bd"/>
</dbReference>
<sequence>MEKYALIIEELTKRFGKVLALKGISFKASVGEIVGLLGPNGAGKTTTLKAIAGALKPTSGRVYVFGYDSFREQVKVRNLIGVVPELPGLSPELSVYDNLFFVGRIYGMKKHVVMDRIKELSEMLELKDLLRIKYAKLSKGLKRRVDIAAALIHDPKLLLLDEPTTGLDVISASALREYIVKLPREGKTIILSSHYIDEVMNIAHKVILLVKGTKLVEGSPLELKRILKLDKHVKIILDKPIDSSVFDIIAKHIETKSIGYDLRFRHNIVEMRSSNVVKTINEVSDLIRKAGHEIVDIEVVPPSWSDVFKKYIEGFSAKNCEACPLYRGGCIG</sequence>
<name>D7DBN6_STAHD</name>
<evidence type="ECO:0000259" key="5">
    <source>
        <dbReference type="PROSITE" id="PS50893"/>
    </source>
</evidence>
<feature type="domain" description="ABC transporter" evidence="5">
    <location>
        <begin position="6"/>
        <end position="236"/>
    </location>
</feature>
<dbReference type="STRING" id="591019.Shell_0452"/>
<evidence type="ECO:0000256" key="4">
    <source>
        <dbReference type="ARBA" id="ARBA00022840"/>
    </source>
</evidence>
<reference evidence="7" key="1">
    <citation type="submission" date="2010-05" db="EMBL/GenBank/DDBJ databases">
        <title>Complete sequence of Staphylothermus hellenicus DSM 12710.</title>
        <authorList>
            <consortium name="US DOE Joint Genome Institute"/>
            <person name="Lucas S."/>
            <person name="Copeland A."/>
            <person name="Lapidus A."/>
            <person name="Cheng J.-F."/>
            <person name="Bruce D."/>
            <person name="Goodwin L."/>
            <person name="Pitluck S."/>
            <person name="Davenport K."/>
            <person name="Detter J.C."/>
            <person name="Han C."/>
            <person name="Tapia R."/>
            <person name="Larimer F."/>
            <person name="Land M."/>
            <person name="Hauser L."/>
            <person name="Kyrpides N."/>
            <person name="Mikhailova N."/>
            <person name="Anderson I.J."/>
            <person name="Woyke T."/>
        </authorList>
    </citation>
    <scope>NUCLEOTIDE SEQUENCE [LARGE SCALE GENOMIC DNA]</scope>
    <source>
        <strain evidence="7">DSM 12710 / JCM 10830 / BK20S6-10-b1 / P8</strain>
    </source>
</reference>
<evidence type="ECO:0000256" key="2">
    <source>
        <dbReference type="ARBA" id="ARBA00022448"/>
    </source>
</evidence>
<dbReference type="GO" id="GO:0016887">
    <property type="term" value="F:ATP hydrolysis activity"/>
    <property type="evidence" value="ECO:0007669"/>
    <property type="project" value="InterPro"/>
</dbReference>
<dbReference type="PANTHER" id="PTHR42711:SF5">
    <property type="entry name" value="ABC TRANSPORTER ATP-BINDING PROTEIN NATA"/>
    <property type="match status" value="1"/>
</dbReference>
<dbReference type="Proteomes" id="UP000002573">
    <property type="component" value="Chromosome"/>
</dbReference>
<dbReference type="SUPFAM" id="SSF52540">
    <property type="entry name" value="P-loop containing nucleoside triphosphate hydrolases"/>
    <property type="match status" value="1"/>
</dbReference>
<dbReference type="RefSeq" id="WP_013142781.1">
    <property type="nucleotide sequence ID" value="NC_014205.1"/>
</dbReference>
<dbReference type="eggNOG" id="arCOG00194">
    <property type="taxonomic scope" value="Archaea"/>
</dbReference>
<keyword evidence="2" id="KW-0813">Transport</keyword>
<keyword evidence="7" id="KW-1185">Reference proteome</keyword>
<dbReference type="GO" id="GO:0005524">
    <property type="term" value="F:ATP binding"/>
    <property type="evidence" value="ECO:0007669"/>
    <property type="project" value="UniProtKB-KW"/>
</dbReference>
<dbReference type="GeneID" id="9233741"/>
<evidence type="ECO:0000313" key="6">
    <source>
        <dbReference type="EMBL" id="ADI31583.1"/>
    </source>
</evidence>
<dbReference type="InterPro" id="IPR027417">
    <property type="entry name" value="P-loop_NTPase"/>
</dbReference>
<dbReference type="PROSITE" id="PS50893">
    <property type="entry name" value="ABC_TRANSPORTER_2"/>
    <property type="match status" value="1"/>
</dbReference>
<organism evidence="6 7">
    <name type="scientific">Staphylothermus hellenicus (strain DSM 12710 / JCM 10830 / BK20S6-10-b1 / P8)</name>
    <dbReference type="NCBI Taxonomy" id="591019"/>
    <lineage>
        <taxon>Archaea</taxon>
        <taxon>Thermoproteota</taxon>
        <taxon>Thermoprotei</taxon>
        <taxon>Desulfurococcales</taxon>
        <taxon>Desulfurococcaceae</taxon>
        <taxon>Staphylothermus</taxon>
    </lineage>
</organism>
<keyword evidence="3" id="KW-0547">Nucleotide-binding</keyword>
<gene>
    <name evidence="6" type="ordered locus">Shell_0452</name>
</gene>
<dbReference type="Gene3D" id="3.40.50.300">
    <property type="entry name" value="P-loop containing nucleotide triphosphate hydrolases"/>
    <property type="match status" value="1"/>
</dbReference>
<dbReference type="EMBL" id="CP002051">
    <property type="protein sequence ID" value="ADI31583.1"/>
    <property type="molecule type" value="Genomic_DNA"/>
</dbReference>
<dbReference type="Pfam" id="PF00005">
    <property type="entry name" value="ABC_tran"/>
    <property type="match status" value="1"/>
</dbReference>
<proteinExistence type="inferred from homology"/>
<dbReference type="CDD" id="cd03230">
    <property type="entry name" value="ABC_DR_subfamily_A"/>
    <property type="match status" value="1"/>
</dbReference>
<keyword evidence="4" id="KW-0067">ATP-binding</keyword>
<dbReference type="OrthoDB" id="31298at2157"/>
<comment type="similarity">
    <text evidence="1">Belongs to the ABC transporter superfamily.</text>
</comment>
<dbReference type="HOGENOM" id="CLU_000604_1_2_2"/>
<dbReference type="SMART" id="SM00382">
    <property type="entry name" value="AAA"/>
    <property type="match status" value="1"/>
</dbReference>
<reference evidence="6 7" key="2">
    <citation type="journal article" date="2011" name="Stand. Genomic Sci.">
        <title>Complete genome sequence of Staphylothermus hellenicus P8.</title>
        <authorList>
            <person name="Anderson I."/>
            <person name="Wirth R."/>
            <person name="Lucas S."/>
            <person name="Copeland A."/>
            <person name="Lapidus A."/>
            <person name="Cheng J.F."/>
            <person name="Goodwin L."/>
            <person name="Pitluck S."/>
            <person name="Davenport K."/>
            <person name="Detter J.C."/>
            <person name="Han C."/>
            <person name="Tapia R."/>
            <person name="Land M."/>
            <person name="Hauser L."/>
            <person name="Pati A."/>
            <person name="Mikhailova N."/>
            <person name="Woyke T."/>
            <person name="Klenk H.P."/>
            <person name="Kyrpides N."/>
            <person name="Ivanova N."/>
        </authorList>
    </citation>
    <scope>NUCLEOTIDE SEQUENCE [LARGE SCALE GENOMIC DNA]</scope>
    <source>
        <strain evidence="7">DSM 12710 / JCM 10830 / BK20S6-10-b1 / P8</strain>
    </source>
</reference>
<evidence type="ECO:0000256" key="1">
    <source>
        <dbReference type="ARBA" id="ARBA00005417"/>
    </source>
</evidence>
<evidence type="ECO:0000313" key="7">
    <source>
        <dbReference type="Proteomes" id="UP000002573"/>
    </source>
</evidence>
<dbReference type="AlphaFoldDB" id="D7DBN6"/>
<dbReference type="InterPro" id="IPR050763">
    <property type="entry name" value="ABC_transporter_ATP-binding"/>
</dbReference>
<protein>
    <submittedName>
        <fullName evidence="6">ABC transporter related protein</fullName>
    </submittedName>
</protein>